<dbReference type="EMBL" id="DVFO01000004">
    <property type="protein sequence ID" value="HIQ60106.1"/>
    <property type="molecule type" value="Genomic_DNA"/>
</dbReference>
<evidence type="ECO:0000256" key="8">
    <source>
        <dbReference type="ARBA" id="ARBA00022741"/>
    </source>
</evidence>
<keyword evidence="8" id="KW-0547">Nucleotide-binding</keyword>
<proteinExistence type="inferred from homology"/>
<keyword evidence="9" id="KW-0067">ATP-binding</keyword>
<dbReference type="PROSITE" id="PS51163">
    <property type="entry name" value="YRDC"/>
    <property type="match status" value="1"/>
</dbReference>
<dbReference type="EC" id="2.7.7.87" evidence="3"/>
<dbReference type="SUPFAM" id="SSF56784">
    <property type="entry name" value="HAD-like"/>
    <property type="match status" value="1"/>
</dbReference>
<comment type="similarity">
    <text evidence="2">Belongs to the SUA5 family.</text>
</comment>
<protein>
    <recommendedName>
        <fullName evidence="10">L-threonylcarbamoyladenylate synthase</fullName>
        <ecNumber evidence="3">2.7.7.87</ecNumber>
    </recommendedName>
    <alternativeName>
        <fullName evidence="10">L-threonylcarbamoyladenylate synthase</fullName>
    </alternativeName>
</protein>
<dbReference type="InterPro" id="IPR006070">
    <property type="entry name" value="Sua5-like_dom"/>
</dbReference>
<accession>A0A9D0YRS3</accession>
<evidence type="ECO:0000313" key="13">
    <source>
        <dbReference type="EMBL" id="HIQ60106.1"/>
    </source>
</evidence>
<evidence type="ECO:0000256" key="5">
    <source>
        <dbReference type="ARBA" id="ARBA00022679"/>
    </source>
</evidence>
<sequence>MYTHVIFDLDGTLLNTIDDLANAGNWVCAQRGWPTHTVEAYKTKVGNGIPKLVERFAPQGTSQQELEEALAQFMEYYGAHKEDLTAPYWGMAQVLDALKQAGVGIGVLTNKAHSLAGAVMERYYPGVFTHIQGALPDQPTKPDPTLLYALMEQMGAKPDTTLFVGDSNVDIRTGKNGKLDTCGVLWGFRSREELEQEGAHHLVERPGQLLSLVLGRPETQTLAPHEVAKAAQLLAAGELVAVPTETVYGLASDAYIEESVRANYEAKGRPEEKPLNVLVDGMDMVEGVCRDIPPEAYTLAKAFWPGPLTMILWGKGTLPSIVPAGGATQGVRCPDHPDTLGVIRALGHPLACPSANISGHPSPKNATQVLEQLDGRIGAVLDGGPCSVGVESTIVDLTVKPFRILRQGGLSREAIEQALGCEVEG</sequence>
<dbReference type="GO" id="GO:0003725">
    <property type="term" value="F:double-stranded RNA binding"/>
    <property type="evidence" value="ECO:0007669"/>
    <property type="project" value="InterPro"/>
</dbReference>
<dbReference type="PRINTS" id="PR00413">
    <property type="entry name" value="HADHALOGNASE"/>
</dbReference>
<dbReference type="GO" id="GO:0005737">
    <property type="term" value="C:cytoplasm"/>
    <property type="evidence" value="ECO:0007669"/>
    <property type="project" value="UniProtKB-SubCell"/>
</dbReference>
<dbReference type="AlphaFoldDB" id="A0A9D0YRS3"/>
<dbReference type="Pfam" id="PF13419">
    <property type="entry name" value="HAD_2"/>
    <property type="match status" value="1"/>
</dbReference>
<dbReference type="SFLD" id="SFLDG01129">
    <property type="entry name" value="C1.5:_HAD__Beta-PGM__Phosphata"/>
    <property type="match status" value="1"/>
</dbReference>
<dbReference type="InterPro" id="IPR041492">
    <property type="entry name" value="HAD_2"/>
</dbReference>
<comment type="subcellular location">
    <subcellularLocation>
        <location evidence="1">Cytoplasm</location>
    </subcellularLocation>
</comment>
<dbReference type="NCBIfam" id="TIGR01509">
    <property type="entry name" value="HAD-SF-IA-v3"/>
    <property type="match status" value="1"/>
</dbReference>
<evidence type="ECO:0000256" key="6">
    <source>
        <dbReference type="ARBA" id="ARBA00022694"/>
    </source>
</evidence>
<gene>
    <name evidence="13" type="ORF">IAD31_00675</name>
</gene>
<reference evidence="13" key="2">
    <citation type="journal article" date="2021" name="PeerJ">
        <title>Extensive microbial diversity within the chicken gut microbiome revealed by metagenomics and culture.</title>
        <authorList>
            <person name="Gilroy R."/>
            <person name="Ravi A."/>
            <person name="Getino M."/>
            <person name="Pursley I."/>
            <person name="Horton D.L."/>
            <person name="Alikhan N.F."/>
            <person name="Baker D."/>
            <person name="Gharbi K."/>
            <person name="Hall N."/>
            <person name="Watson M."/>
            <person name="Adriaenssens E.M."/>
            <person name="Foster-Nyarko E."/>
            <person name="Jarju S."/>
            <person name="Secka A."/>
            <person name="Antonio M."/>
            <person name="Oren A."/>
            <person name="Chaudhuri R.R."/>
            <person name="La Ragione R."/>
            <person name="Hildebrand F."/>
            <person name="Pallen M.J."/>
        </authorList>
    </citation>
    <scope>NUCLEOTIDE SEQUENCE</scope>
    <source>
        <strain evidence="13">ChiGjej2B2-12916</strain>
    </source>
</reference>
<comment type="catalytic activity">
    <reaction evidence="11">
        <text>L-threonine + hydrogencarbonate + ATP = L-threonylcarbamoyladenylate + diphosphate + H2O</text>
        <dbReference type="Rhea" id="RHEA:36407"/>
        <dbReference type="ChEBI" id="CHEBI:15377"/>
        <dbReference type="ChEBI" id="CHEBI:17544"/>
        <dbReference type="ChEBI" id="CHEBI:30616"/>
        <dbReference type="ChEBI" id="CHEBI:33019"/>
        <dbReference type="ChEBI" id="CHEBI:57926"/>
        <dbReference type="ChEBI" id="CHEBI:73682"/>
        <dbReference type="EC" id="2.7.7.87"/>
    </reaction>
</comment>
<dbReference type="InterPro" id="IPR006439">
    <property type="entry name" value="HAD-SF_hydro_IA"/>
</dbReference>
<dbReference type="GO" id="GO:0005524">
    <property type="term" value="F:ATP binding"/>
    <property type="evidence" value="ECO:0007669"/>
    <property type="project" value="UniProtKB-KW"/>
</dbReference>
<reference evidence="13" key="1">
    <citation type="submission" date="2020-10" db="EMBL/GenBank/DDBJ databases">
        <authorList>
            <person name="Gilroy R."/>
        </authorList>
    </citation>
    <scope>NUCLEOTIDE SEQUENCE</scope>
    <source>
        <strain evidence="13">ChiGjej2B2-12916</strain>
    </source>
</reference>
<feature type="domain" description="YrdC-like" evidence="12">
    <location>
        <begin position="224"/>
        <end position="410"/>
    </location>
</feature>
<dbReference type="InterPro" id="IPR017945">
    <property type="entry name" value="DHBP_synth_RibB-like_a/b_dom"/>
</dbReference>
<dbReference type="Gene3D" id="3.90.870.10">
    <property type="entry name" value="DHBP synthase"/>
    <property type="match status" value="1"/>
</dbReference>
<evidence type="ECO:0000256" key="2">
    <source>
        <dbReference type="ARBA" id="ARBA00007663"/>
    </source>
</evidence>
<evidence type="ECO:0000256" key="9">
    <source>
        <dbReference type="ARBA" id="ARBA00022840"/>
    </source>
</evidence>
<keyword evidence="7" id="KW-0548">Nucleotidyltransferase</keyword>
<evidence type="ECO:0000256" key="1">
    <source>
        <dbReference type="ARBA" id="ARBA00004496"/>
    </source>
</evidence>
<evidence type="ECO:0000256" key="10">
    <source>
        <dbReference type="ARBA" id="ARBA00029774"/>
    </source>
</evidence>
<dbReference type="InterPro" id="IPR023214">
    <property type="entry name" value="HAD_sf"/>
</dbReference>
<dbReference type="SFLD" id="SFLDS00003">
    <property type="entry name" value="Haloacid_Dehalogenase"/>
    <property type="match status" value="1"/>
</dbReference>
<name>A0A9D0YRS3_9FIRM</name>
<dbReference type="PANTHER" id="PTHR17490">
    <property type="entry name" value="SUA5"/>
    <property type="match status" value="1"/>
</dbReference>
<dbReference type="Pfam" id="PF01300">
    <property type="entry name" value="Sua5_yciO_yrdC"/>
    <property type="match status" value="1"/>
</dbReference>
<dbReference type="GO" id="GO:0006450">
    <property type="term" value="P:regulation of translational fidelity"/>
    <property type="evidence" value="ECO:0007669"/>
    <property type="project" value="TreeGrafter"/>
</dbReference>
<keyword evidence="5" id="KW-0808">Transferase</keyword>
<dbReference type="Proteomes" id="UP000886879">
    <property type="component" value="Unassembled WGS sequence"/>
</dbReference>
<evidence type="ECO:0000256" key="4">
    <source>
        <dbReference type="ARBA" id="ARBA00022490"/>
    </source>
</evidence>
<organism evidence="13 14">
    <name type="scientific">Candidatus Enterenecus faecium</name>
    <dbReference type="NCBI Taxonomy" id="2840780"/>
    <lineage>
        <taxon>Bacteria</taxon>
        <taxon>Bacillati</taxon>
        <taxon>Bacillota</taxon>
        <taxon>Clostridia</taxon>
        <taxon>Eubacteriales</taxon>
        <taxon>Candidatus Enterenecus</taxon>
    </lineage>
</organism>
<dbReference type="InterPro" id="IPR023198">
    <property type="entry name" value="PGP-like_dom2"/>
</dbReference>
<dbReference type="Gene3D" id="3.40.50.1000">
    <property type="entry name" value="HAD superfamily/HAD-like"/>
    <property type="match status" value="1"/>
</dbReference>
<evidence type="ECO:0000259" key="12">
    <source>
        <dbReference type="PROSITE" id="PS51163"/>
    </source>
</evidence>
<dbReference type="Gene3D" id="1.10.150.240">
    <property type="entry name" value="Putative phosphatase, domain 2"/>
    <property type="match status" value="1"/>
</dbReference>
<dbReference type="GO" id="GO:0061710">
    <property type="term" value="F:L-threonylcarbamoyladenylate synthase"/>
    <property type="evidence" value="ECO:0007669"/>
    <property type="project" value="UniProtKB-EC"/>
</dbReference>
<dbReference type="NCBIfam" id="TIGR00057">
    <property type="entry name" value="L-threonylcarbamoyladenylate synthase"/>
    <property type="match status" value="1"/>
</dbReference>
<evidence type="ECO:0000256" key="3">
    <source>
        <dbReference type="ARBA" id="ARBA00012584"/>
    </source>
</evidence>
<keyword evidence="6" id="KW-0819">tRNA processing</keyword>
<dbReference type="GO" id="GO:0008033">
    <property type="term" value="P:tRNA processing"/>
    <property type="evidence" value="ECO:0007669"/>
    <property type="project" value="UniProtKB-KW"/>
</dbReference>
<evidence type="ECO:0000313" key="14">
    <source>
        <dbReference type="Proteomes" id="UP000886879"/>
    </source>
</evidence>
<dbReference type="SUPFAM" id="SSF55821">
    <property type="entry name" value="YrdC/RibB"/>
    <property type="match status" value="1"/>
</dbReference>
<comment type="caution">
    <text evidence="13">The sequence shown here is derived from an EMBL/GenBank/DDBJ whole genome shotgun (WGS) entry which is preliminary data.</text>
</comment>
<keyword evidence="4" id="KW-0963">Cytoplasm</keyword>
<evidence type="ECO:0000256" key="11">
    <source>
        <dbReference type="ARBA" id="ARBA00048366"/>
    </source>
</evidence>
<dbReference type="InterPro" id="IPR050156">
    <property type="entry name" value="TC-AMP_synthase_SUA5"/>
</dbReference>
<dbReference type="NCBIfam" id="TIGR01549">
    <property type="entry name" value="HAD-SF-IA-v1"/>
    <property type="match status" value="1"/>
</dbReference>
<dbReference type="PANTHER" id="PTHR17490:SF16">
    <property type="entry name" value="THREONYLCARBAMOYL-AMP SYNTHASE"/>
    <property type="match status" value="1"/>
</dbReference>
<evidence type="ECO:0000256" key="7">
    <source>
        <dbReference type="ARBA" id="ARBA00022695"/>
    </source>
</evidence>
<dbReference type="GO" id="GO:0000049">
    <property type="term" value="F:tRNA binding"/>
    <property type="evidence" value="ECO:0007669"/>
    <property type="project" value="TreeGrafter"/>
</dbReference>
<dbReference type="InterPro" id="IPR036412">
    <property type="entry name" value="HAD-like_sf"/>
</dbReference>